<proteinExistence type="predicted"/>
<organism evidence="7 8">
    <name type="scientific">Papaver nudicaule</name>
    <name type="common">Iceland poppy</name>
    <dbReference type="NCBI Taxonomy" id="74823"/>
    <lineage>
        <taxon>Eukaryota</taxon>
        <taxon>Viridiplantae</taxon>
        <taxon>Streptophyta</taxon>
        <taxon>Embryophyta</taxon>
        <taxon>Tracheophyta</taxon>
        <taxon>Spermatophyta</taxon>
        <taxon>Magnoliopsida</taxon>
        <taxon>Ranunculales</taxon>
        <taxon>Papaveraceae</taxon>
        <taxon>Papaveroideae</taxon>
        <taxon>Papaver</taxon>
    </lineage>
</organism>
<evidence type="ECO:0000313" key="7">
    <source>
        <dbReference type="EMBL" id="MCL7051859.1"/>
    </source>
</evidence>
<comment type="caution">
    <text evidence="7">The sequence shown here is derived from an EMBL/GenBank/DDBJ whole genome shotgun (WGS) entry which is preliminary data.</text>
</comment>
<evidence type="ECO:0000259" key="6">
    <source>
        <dbReference type="PROSITE" id="PS51380"/>
    </source>
</evidence>
<keyword evidence="2 5" id="KW-0812">Transmembrane</keyword>
<name>A0AA41W2W1_PAPNU</name>
<keyword evidence="8" id="KW-1185">Reference proteome</keyword>
<gene>
    <name evidence="7" type="ORF">MKW94_008424</name>
</gene>
<keyword evidence="4 5" id="KW-0472">Membrane</keyword>
<feature type="domain" description="EXS" evidence="6">
    <location>
        <begin position="1"/>
        <end position="104"/>
    </location>
</feature>
<feature type="transmembrane region" description="Helical" evidence="5">
    <location>
        <begin position="58"/>
        <end position="75"/>
    </location>
</feature>
<keyword evidence="3 5" id="KW-1133">Transmembrane helix</keyword>
<dbReference type="Pfam" id="PF03124">
    <property type="entry name" value="EXS"/>
    <property type="match status" value="1"/>
</dbReference>
<evidence type="ECO:0000256" key="1">
    <source>
        <dbReference type="ARBA" id="ARBA00004141"/>
    </source>
</evidence>
<evidence type="ECO:0000256" key="2">
    <source>
        <dbReference type="ARBA" id="ARBA00022692"/>
    </source>
</evidence>
<protein>
    <recommendedName>
        <fullName evidence="6">EXS domain-containing protein</fullName>
    </recommendedName>
</protein>
<evidence type="ECO:0000256" key="3">
    <source>
        <dbReference type="ARBA" id="ARBA00022989"/>
    </source>
</evidence>
<evidence type="ECO:0000313" key="8">
    <source>
        <dbReference type="Proteomes" id="UP001177140"/>
    </source>
</evidence>
<sequence length="104" mass="11969">MGSAEHWSDYYKPAWIAVLIANTIFSIYWDLFIDWNLRVFEWFPGVPTVTTQIFSDRLWCYYGFIVLDVLLRISWASRLSDLDILRGIGPRGGVELAPVEPVAA</sequence>
<evidence type="ECO:0000256" key="4">
    <source>
        <dbReference type="ARBA" id="ARBA00023136"/>
    </source>
</evidence>
<evidence type="ECO:0000256" key="5">
    <source>
        <dbReference type="SAM" id="Phobius"/>
    </source>
</evidence>
<reference evidence="7" key="1">
    <citation type="submission" date="2022-03" db="EMBL/GenBank/DDBJ databases">
        <title>A functionally conserved STORR gene fusion in Papaver species that diverged 16.8 million years ago.</title>
        <authorList>
            <person name="Catania T."/>
        </authorList>
    </citation>
    <scope>NUCLEOTIDE SEQUENCE</scope>
    <source>
        <strain evidence="7">S-191538</strain>
    </source>
</reference>
<comment type="subcellular location">
    <subcellularLocation>
        <location evidence="1">Membrane</location>
        <topology evidence="1">Multi-pass membrane protein</topology>
    </subcellularLocation>
</comment>
<dbReference type="AlphaFoldDB" id="A0AA41W2W1"/>
<dbReference type="Proteomes" id="UP001177140">
    <property type="component" value="Unassembled WGS sequence"/>
</dbReference>
<dbReference type="InterPro" id="IPR004342">
    <property type="entry name" value="EXS_C"/>
</dbReference>
<feature type="transmembrane region" description="Helical" evidence="5">
    <location>
        <begin position="14"/>
        <end position="37"/>
    </location>
</feature>
<accession>A0AA41W2W1</accession>
<dbReference type="PROSITE" id="PS51380">
    <property type="entry name" value="EXS"/>
    <property type="match status" value="1"/>
</dbReference>
<dbReference type="EMBL" id="JAJJMA010343280">
    <property type="protein sequence ID" value="MCL7051859.1"/>
    <property type="molecule type" value="Genomic_DNA"/>
</dbReference>
<dbReference type="GO" id="GO:0016020">
    <property type="term" value="C:membrane"/>
    <property type="evidence" value="ECO:0007669"/>
    <property type="project" value="UniProtKB-SubCell"/>
</dbReference>